<dbReference type="WBParaSite" id="GPLIN_000786900">
    <property type="protein sequence ID" value="GPLIN_000786900"/>
    <property type="gene ID" value="GPLIN_000786900"/>
</dbReference>
<sequence>MLKIAGLLEPDSEYKYLAQKLKEANLTGKYQAVQRFVVIHVGVDMLKILEHYAEGVSGILKDSTIKNGRATTFNAMFTAAYLGIMNNTSSKCYRDVEHGALQRIGDGITKNWIKASCTNGRGAFF</sequence>
<evidence type="ECO:0000313" key="1">
    <source>
        <dbReference type="Proteomes" id="UP000050741"/>
    </source>
</evidence>
<keyword evidence="1" id="KW-1185">Reference proteome</keyword>
<accession>A0A183C4S5</accession>
<dbReference type="Proteomes" id="UP000050741">
    <property type="component" value="Unassembled WGS sequence"/>
</dbReference>
<reference evidence="1" key="1">
    <citation type="submission" date="2013-12" db="EMBL/GenBank/DDBJ databases">
        <authorList>
            <person name="Aslett M."/>
        </authorList>
    </citation>
    <scope>NUCLEOTIDE SEQUENCE [LARGE SCALE GENOMIC DNA]</scope>
    <source>
        <strain evidence="1">Lindley</strain>
    </source>
</reference>
<name>A0A183C4S5_GLOPA</name>
<proteinExistence type="predicted"/>
<reference evidence="2" key="3">
    <citation type="submission" date="2016-06" db="UniProtKB">
        <authorList>
            <consortium name="WormBaseParasite"/>
        </authorList>
    </citation>
    <scope>IDENTIFICATION</scope>
</reference>
<reference evidence="1" key="2">
    <citation type="submission" date="2014-05" db="EMBL/GenBank/DDBJ databases">
        <title>The genome and life-stage specific transcriptomes of Globodera pallida elucidate key aspects of plant parasitism by a cyst nematode.</title>
        <authorList>
            <person name="Cotton J.A."/>
            <person name="Lilley C.J."/>
            <person name="Jones L.M."/>
            <person name="Kikuchi T."/>
            <person name="Reid A.J."/>
            <person name="Thorpe P."/>
            <person name="Tsai I.J."/>
            <person name="Beasley H."/>
            <person name="Blok V."/>
            <person name="Cock P.J.A."/>
            <person name="Van den Akker S.E."/>
            <person name="Holroyd N."/>
            <person name="Hunt M."/>
            <person name="Mantelin S."/>
            <person name="Naghra H."/>
            <person name="Pain A."/>
            <person name="Palomares-Rius J.E."/>
            <person name="Zarowiecki M."/>
            <person name="Berriman M."/>
            <person name="Jones J.T."/>
            <person name="Urwin P.E."/>
        </authorList>
    </citation>
    <scope>NUCLEOTIDE SEQUENCE [LARGE SCALE GENOMIC DNA]</scope>
    <source>
        <strain evidence="1">Lindley</strain>
    </source>
</reference>
<organism evidence="1 2">
    <name type="scientific">Globodera pallida</name>
    <name type="common">Potato cyst nematode worm</name>
    <name type="synonym">Heterodera pallida</name>
    <dbReference type="NCBI Taxonomy" id="36090"/>
    <lineage>
        <taxon>Eukaryota</taxon>
        <taxon>Metazoa</taxon>
        <taxon>Ecdysozoa</taxon>
        <taxon>Nematoda</taxon>
        <taxon>Chromadorea</taxon>
        <taxon>Rhabditida</taxon>
        <taxon>Tylenchina</taxon>
        <taxon>Tylenchomorpha</taxon>
        <taxon>Tylenchoidea</taxon>
        <taxon>Heteroderidae</taxon>
        <taxon>Heteroderinae</taxon>
        <taxon>Globodera</taxon>
    </lineage>
</organism>
<protein>
    <submittedName>
        <fullName evidence="2">DUF4371 domain-containing protein</fullName>
    </submittedName>
</protein>
<dbReference type="AlphaFoldDB" id="A0A183C4S5"/>
<evidence type="ECO:0000313" key="2">
    <source>
        <dbReference type="WBParaSite" id="GPLIN_000786900"/>
    </source>
</evidence>